<feature type="domain" description="Major facilitator superfamily (MFS) profile" evidence="5">
    <location>
        <begin position="1"/>
        <end position="396"/>
    </location>
</feature>
<dbReference type="PROSITE" id="PS50850">
    <property type="entry name" value="MFS"/>
    <property type="match status" value="1"/>
</dbReference>
<evidence type="ECO:0000256" key="3">
    <source>
        <dbReference type="ARBA" id="ARBA00023136"/>
    </source>
</evidence>
<feature type="transmembrane region" description="Helical" evidence="4">
    <location>
        <begin position="162"/>
        <end position="182"/>
    </location>
</feature>
<protein>
    <submittedName>
        <fullName evidence="6">MFS transporter</fullName>
    </submittedName>
</protein>
<dbReference type="Proteomes" id="UP000721844">
    <property type="component" value="Unassembled WGS sequence"/>
</dbReference>
<keyword evidence="3 4" id="KW-0472">Membrane</keyword>
<gene>
    <name evidence="6" type="ORF">ACELLULO517_24085</name>
</gene>
<feature type="transmembrane region" description="Helical" evidence="4">
    <location>
        <begin position="216"/>
        <end position="239"/>
    </location>
</feature>
<dbReference type="InterPro" id="IPR020846">
    <property type="entry name" value="MFS_dom"/>
</dbReference>
<feature type="transmembrane region" description="Helical" evidence="4">
    <location>
        <begin position="251"/>
        <end position="272"/>
    </location>
</feature>
<feature type="transmembrane region" description="Helical" evidence="4">
    <location>
        <begin position="73"/>
        <end position="91"/>
    </location>
</feature>
<dbReference type="PANTHER" id="PTHR23539:SF1">
    <property type="entry name" value="MAJOR FACILITATOR SUPERFAMILY (MFS) PROFILE DOMAIN-CONTAINING PROTEIN"/>
    <property type="match status" value="1"/>
</dbReference>
<evidence type="ECO:0000313" key="6">
    <source>
        <dbReference type="EMBL" id="MCB8883350.1"/>
    </source>
</evidence>
<dbReference type="GO" id="GO:0022857">
    <property type="term" value="F:transmembrane transporter activity"/>
    <property type="evidence" value="ECO:0007669"/>
    <property type="project" value="InterPro"/>
</dbReference>
<keyword evidence="2 4" id="KW-1133">Transmembrane helix</keyword>
<name>A0A964E650_9PROT</name>
<dbReference type="AlphaFoldDB" id="A0A964E650"/>
<dbReference type="RefSeq" id="WP_227310001.1">
    <property type="nucleotide sequence ID" value="NZ_JAESVA010000012.1"/>
</dbReference>
<keyword evidence="1 4" id="KW-0812">Transmembrane</keyword>
<feature type="transmembrane region" description="Helical" evidence="4">
    <location>
        <begin position="370"/>
        <end position="391"/>
    </location>
</feature>
<organism evidence="6 7">
    <name type="scientific">Acidisoma cellulosilyticum</name>
    <dbReference type="NCBI Taxonomy" id="2802395"/>
    <lineage>
        <taxon>Bacteria</taxon>
        <taxon>Pseudomonadati</taxon>
        <taxon>Pseudomonadota</taxon>
        <taxon>Alphaproteobacteria</taxon>
        <taxon>Acetobacterales</taxon>
        <taxon>Acidocellaceae</taxon>
        <taxon>Acidisoma</taxon>
    </lineage>
</organism>
<evidence type="ECO:0000256" key="4">
    <source>
        <dbReference type="SAM" id="Phobius"/>
    </source>
</evidence>
<proteinExistence type="predicted"/>
<feature type="transmembrane region" description="Helical" evidence="4">
    <location>
        <begin position="97"/>
        <end position="117"/>
    </location>
</feature>
<dbReference type="PANTHER" id="PTHR23539">
    <property type="entry name" value="MFS TRANSPORTER"/>
    <property type="match status" value="1"/>
</dbReference>
<feature type="transmembrane region" description="Helical" evidence="4">
    <location>
        <begin position="138"/>
        <end position="156"/>
    </location>
</feature>
<keyword evidence="7" id="KW-1185">Reference proteome</keyword>
<evidence type="ECO:0000256" key="1">
    <source>
        <dbReference type="ARBA" id="ARBA00022692"/>
    </source>
</evidence>
<feature type="transmembrane region" description="Helical" evidence="4">
    <location>
        <begin position="279"/>
        <end position="303"/>
    </location>
</feature>
<dbReference type="InterPro" id="IPR036259">
    <property type="entry name" value="MFS_trans_sf"/>
</dbReference>
<feature type="transmembrane region" description="Helical" evidence="4">
    <location>
        <begin position="41"/>
        <end position="61"/>
    </location>
</feature>
<feature type="transmembrane region" description="Helical" evidence="4">
    <location>
        <begin position="12"/>
        <end position="35"/>
    </location>
</feature>
<evidence type="ECO:0000313" key="7">
    <source>
        <dbReference type="Proteomes" id="UP000721844"/>
    </source>
</evidence>
<dbReference type="EMBL" id="JAESVA010000012">
    <property type="protein sequence ID" value="MCB8883350.1"/>
    <property type="molecule type" value="Genomic_DNA"/>
</dbReference>
<dbReference type="Pfam" id="PF07690">
    <property type="entry name" value="MFS_1"/>
    <property type="match status" value="1"/>
</dbReference>
<reference evidence="6 7" key="1">
    <citation type="journal article" date="2021" name="Microorganisms">
        <title>Acidisoma silvae sp. nov. and Acidisomacellulosilytica sp. nov., Two Acidophilic Bacteria Isolated from Decaying Wood, Hydrolyzing Cellulose and Producing Poly-3-hydroxybutyrate.</title>
        <authorList>
            <person name="Mieszkin S."/>
            <person name="Pouder E."/>
            <person name="Uroz S."/>
            <person name="Simon-Colin C."/>
            <person name="Alain K."/>
        </authorList>
    </citation>
    <scope>NUCLEOTIDE SEQUENCE [LARGE SCALE GENOMIC DNA]</scope>
    <source>
        <strain evidence="6 7">HW T5.17</strain>
    </source>
</reference>
<dbReference type="InterPro" id="IPR011701">
    <property type="entry name" value="MFS"/>
</dbReference>
<evidence type="ECO:0000259" key="5">
    <source>
        <dbReference type="PROSITE" id="PS50850"/>
    </source>
</evidence>
<evidence type="ECO:0000256" key="2">
    <source>
        <dbReference type="ARBA" id="ARBA00022989"/>
    </source>
</evidence>
<accession>A0A964E650</accession>
<sequence>MAVKKRIIVPLEALNFFMADMQSGIGPFLGIFLLAHHWHSGAIGTVMTLGGISGMLMTAPFGALIDATKRKRAYVAIPGACAVLASLLVLLSQNFWVIALSQVATAIAGAAIGPAVSGMSLGIVRQAGFPRQNGRNQVFNHAGNLVGASLSGYLGWRYGYTAVFWLAVVFGGLSIISVFLIPRDAIDDDAARGMKEDRQDEKTTSGFKVLVQSRPLLILAGALACFHLGNGALLPLYGLAVVSAHPGNPTIFVAETIAVAQAVMILASIIATRMAQQQGYWWILLVTFLALPIRGVVASILVVHWGVFPVQALDGIGAGLQSVAVPGLVARVLNGTGRVNVGQGAVMTIQGLGASISPMLGGWIAEGLGYRVTFVTLGSFALASIAIWLSTAKWMKPVCER</sequence>
<dbReference type="SUPFAM" id="SSF103473">
    <property type="entry name" value="MFS general substrate transporter"/>
    <property type="match status" value="1"/>
</dbReference>
<dbReference type="Gene3D" id="1.20.1250.20">
    <property type="entry name" value="MFS general substrate transporter like domains"/>
    <property type="match status" value="2"/>
</dbReference>
<comment type="caution">
    <text evidence="6">The sequence shown here is derived from an EMBL/GenBank/DDBJ whole genome shotgun (WGS) entry which is preliminary data.</text>
</comment>